<sequence>MNEQIAAILARIRDLEDELGKEVDKERKLYGPTLKKNVAEFQQDVLARHRRLRMGLLQFFKETPALNLLTSPVIYSLLAPLALLDIWVTVYQHICFRAYGIPRVTRSEYVVIDRHHLSYLNLIEAINCAFCGYANGVISYAREIAGRTEQHWCPIKHALRIRDPHARYLKFLEYGDAEGYRSKLEEFRKNVD</sequence>
<keyword evidence="2" id="KW-1185">Reference proteome</keyword>
<proteinExistence type="predicted"/>
<reference evidence="1 2" key="1">
    <citation type="submission" date="2023-10" db="EMBL/GenBank/DDBJ databases">
        <title>Novel methanotroph of the genus Methylocapsa from a subarctic wetland.</title>
        <authorList>
            <person name="Belova S.E."/>
            <person name="Oshkin I.Y."/>
            <person name="Miroshnikov K."/>
            <person name="Dedysh S.N."/>
        </authorList>
    </citation>
    <scope>NUCLEOTIDE SEQUENCE [LARGE SCALE GENOMIC DNA]</scope>
    <source>
        <strain evidence="1 2">RX1</strain>
    </source>
</reference>
<gene>
    <name evidence="1" type="ORF">RZS28_04070</name>
</gene>
<dbReference type="EMBL" id="CP136862">
    <property type="protein sequence ID" value="WOJ90480.1"/>
    <property type="molecule type" value="Genomic_DNA"/>
</dbReference>
<dbReference type="Proteomes" id="UP001626536">
    <property type="component" value="Chromosome"/>
</dbReference>
<accession>A0ABZ0HVW2</accession>
<organism evidence="1 2">
    <name type="scientific">Methylocapsa polymorpha</name>
    <dbReference type="NCBI Taxonomy" id="3080828"/>
    <lineage>
        <taxon>Bacteria</taxon>
        <taxon>Pseudomonadati</taxon>
        <taxon>Pseudomonadota</taxon>
        <taxon>Alphaproteobacteria</taxon>
        <taxon>Hyphomicrobiales</taxon>
        <taxon>Beijerinckiaceae</taxon>
        <taxon>Methylocapsa</taxon>
    </lineage>
</organism>
<evidence type="ECO:0000313" key="1">
    <source>
        <dbReference type="EMBL" id="WOJ90480.1"/>
    </source>
</evidence>
<name>A0ABZ0HVW2_9HYPH</name>
<protein>
    <submittedName>
        <fullName evidence="1">Uncharacterized protein</fullName>
    </submittedName>
</protein>
<evidence type="ECO:0000313" key="2">
    <source>
        <dbReference type="Proteomes" id="UP001626536"/>
    </source>
</evidence>
<dbReference type="RefSeq" id="WP_407339966.1">
    <property type="nucleotide sequence ID" value="NZ_CP136862.1"/>
</dbReference>